<reference evidence="4 5" key="1">
    <citation type="submission" date="2020-02" db="EMBL/GenBank/DDBJ databases">
        <title>Synteny-based analysis reveals conserved mechanism for high triclosan tolerance in Pseudomonas, as well as instances of horizontal transfer.</title>
        <authorList>
            <person name="Mcfarland A.G."/>
            <person name="Bertucci H.K."/>
            <person name="Litmann E."/>
            <person name="Shen J."/>
            <person name="Huttenhower C."/>
            <person name="Hartmann E.M."/>
        </authorList>
    </citation>
    <scope>NUCLEOTIDE SEQUENCE [LARGE SCALE GENOMIC DNA]</scope>
    <source>
        <strain evidence="4 5">115A1</strain>
    </source>
</reference>
<keyword evidence="5" id="KW-1185">Reference proteome</keyword>
<dbReference type="NCBIfam" id="TIGR00160">
    <property type="entry name" value="MGSA"/>
    <property type="match status" value="1"/>
</dbReference>
<dbReference type="RefSeq" id="WP_181071703.1">
    <property type="nucleotide sequence ID" value="NZ_JAAMRF010000007.1"/>
</dbReference>
<dbReference type="PROSITE" id="PS51855">
    <property type="entry name" value="MGS"/>
    <property type="match status" value="1"/>
</dbReference>
<accession>A0ABR5Z3C3</accession>
<gene>
    <name evidence="2" type="primary">mgsA</name>
    <name evidence="4" type="ORF">G7026_14935</name>
</gene>
<keyword evidence="2 4" id="KW-0456">Lyase</keyword>
<dbReference type="NCBIfam" id="NF003559">
    <property type="entry name" value="PRK05234.1"/>
    <property type="match status" value="1"/>
</dbReference>
<feature type="domain" description="MGS-like" evidence="3">
    <location>
        <begin position="9"/>
        <end position="154"/>
    </location>
</feature>
<dbReference type="SUPFAM" id="SSF52335">
    <property type="entry name" value="Methylglyoxal synthase-like"/>
    <property type="match status" value="1"/>
</dbReference>
<dbReference type="Pfam" id="PF02142">
    <property type="entry name" value="MGS"/>
    <property type="match status" value="1"/>
</dbReference>
<dbReference type="InterPro" id="IPR004363">
    <property type="entry name" value="Methylgl_synth"/>
</dbReference>
<sequence length="154" mass="17436">MNRIAFTNAQLPTRKRIALVAHDHCKSFLLAWALRKREQLLRHELIATGTTGMLLSETLDLPVESMLSGPLGGDQQIGARIAEQRIDVLIFFWDPFEPQPHDPDVKALLRIAAVWNIPVASNESSADYLLSSPLFEQAHEYRIPDYASYLDGRR</sequence>
<dbReference type="PANTHER" id="PTHR30492">
    <property type="entry name" value="METHYLGLYOXAL SYNTHASE"/>
    <property type="match status" value="1"/>
</dbReference>
<dbReference type="CDD" id="cd01422">
    <property type="entry name" value="MGS"/>
    <property type="match status" value="1"/>
</dbReference>
<dbReference type="Gene3D" id="3.40.50.1380">
    <property type="entry name" value="Methylglyoxal synthase-like domain"/>
    <property type="match status" value="1"/>
</dbReference>
<dbReference type="PANTHER" id="PTHR30492:SF0">
    <property type="entry name" value="METHYLGLYOXAL SYNTHASE"/>
    <property type="match status" value="1"/>
</dbReference>
<dbReference type="EC" id="4.2.3.3" evidence="2"/>
<feature type="active site" description="Proton donor/acceptor" evidence="2">
    <location>
        <position position="74"/>
    </location>
</feature>
<feature type="binding site" evidence="2">
    <location>
        <position position="22"/>
    </location>
    <ligand>
        <name>substrate</name>
    </ligand>
</feature>
<dbReference type="PIRSF" id="PIRSF006614">
    <property type="entry name" value="Methylglyox_syn"/>
    <property type="match status" value="1"/>
</dbReference>
<evidence type="ECO:0000256" key="1">
    <source>
        <dbReference type="ARBA" id="ARBA00006287"/>
    </source>
</evidence>
<dbReference type="HAMAP" id="MF_00549">
    <property type="entry name" value="Methylglyoxal_synth"/>
    <property type="match status" value="1"/>
</dbReference>
<comment type="function">
    <text evidence="2">Catalyzes the formation of methylglyoxal from dihydroxyacetone phosphate.</text>
</comment>
<dbReference type="EMBL" id="JAAMRF010000007">
    <property type="protein sequence ID" value="MBA1274652.1"/>
    <property type="molecule type" value="Genomic_DNA"/>
</dbReference>
<dbReference type="InterPro" id="IPR036914">
    <property type="entry name" value="MGS-like_dom_sf"/>
</dbReference>
<evidence type="ECO:0000259" key="3">
    <source>
        <dbReference type="PROSITE" id="PS51855"/>
    </source>
</evidence>
<dbReference type="PROSITE" id="PS01335">
    <property type="entry name" value="METHYLGLYOXAL_SYNTH"/>
    <property type="match status" value="1"/>
</dbReference>
<dbReference type="GO" id="GO:0008929">
    <property type="term" value="F:methylglyoxal synthase activity"/>
    <property type="evidence" value="ECO:0007669"/>
    <property type="project" value="UniProtKB-EC"/>
</dbReference>
<comment type="caution">
    <text evidence="4">The sequence shown here is derived from an EMBL/GenBank/DDBJ whole genome shotgun (WGS) entry which is preliminary data.</text>
</comment>
<protein>
    <recommendedName>
        <fullName evidence="2">Methylglyoxal synthase</fullName>
        <shortName evidence="2">MGS</shortName>
        <ecNumber evidence="2">4.2.3.3</ecNumber>
    </recommendedName>
</protein>
<name>A0ABR5Z3C3_9GAMM</name>
<proteinExistence type="inferred from homology"/>
<dbReference type="SMART" id="SM00851">
    <property type="entry name" value="MGS"/>
    <property type="match status" value="1"/>
</dbReference>
<comment type="catalytic activity">
    <reaction evidence="2">
        <text>dihydroxyacetone phosphate = methylglyoxal + phosphate</text>
        <dbReference type="Rhea" id="RHEA:17937"/>
        <dbReference type="ChEBI" id="CHEBI:17158"/>
        <dbReference type="ChEBI" id="CHEBI:43474"/>
        <dbReference type="ChEBI" id="CHEBI:57642"/>
        <dbReference type="EC" id="4.2.3.3"/>
    </reaction>
</comment>
<dbReference type="InterPro" id="IPR011607">
    <property type="entry name" value="MGS-like_dom"/>
</dbReference>
<dbReference type="InterPro" id="IPR018148">
    <property type="entry name" value="Methylglyoxal_synth_AS"/>
</dbReference>
<evidence type="ECO:0000256" key="2">
    <source>
        <dbReference type="HAMAP-Rule" id="MF_00549"/>
    </source>
</evidence>
<dbReference type="Proteomes" id="UP000786387">
    <property type="component" value="Unassembled WGS sequence"/>
</dbReference>
<evidence type="ECO:0000313" key="4">
    <source>
        <dbReference type="EMBL" id="MBA1274652.1"/>
    </source>
</evidence>
<feature type="binding site" evidence="2">
    <location>
        <begin position="68"/>
        <end position="69"/>
    </location>
    <ligand>
        <name>substrate</name>
    </ligand>
</feature>
<comment type="similarity">
    <text evidence="1 2">Belongs to the methylglyoxal synthase family.</text>
</comment>
<organism evidence="4 5">
    <name type="scientific">Stutzerimonas azotifigens</name>
    <dbReference type="NCBI Taxonomy" id="291995"/>
    <lineage>
        <taxon>Bacteria</taxon>
        <taxon>Pseudomonadati</taxon>
        <taxon>Pseudomonadota</taxon>
        <taxon>Gammaproteobacteria</taxon>
        <taxon>Pseudomonadales</taxon>
        <taxon>Pseudomonadaceae</taxon>
        <taxon>Stutzerimonas</taxon>
    </lineage>
</organism>
<feature type="binding site" evidence="2">
    <location>
        <position position="26"/>
    </location>
    <ligand>
        <name>substrate</name>
    </ligand>
</feature>
<evidence type="ECO:0000313" key="5">
    <source>
        <dbReference type="Proteomes" id="UP000786387"/>
    </source>
</evidence>
<feature type="binding site" evidence="2">
    <location>
        <position position="101"/>
    </location>
    <ligand>
        <name>substrate</name>
    </ligand>
</feature>
<feature type="binding site" evidence="2">
    <location>
        <begin position="48"/>
        <end position="51"/>
    </location>
    <ligand>
        <name>substrate</name>
    </ligand>
</feature>